<name>A0A4S8QE56_9ACTN</name>
<feature type="domain" description="YrdC-like" evidence="14">
    <location>
        <begin position="13"/>
        <end position="198"/>
    </location>
</feature>
<dbReference type="OrthoDB" id="9814580at2"/>
<evidence type="ECO:0000256" key="9">
    <source>
        <dbReference type="ARBA" id="ARBA00022840"/>
    </source>
</evidence>
<proteinExistence type="inferred from homology"/>
<dbReference type="InterPro" id="IPR050156">
    <property type="entry name" value="TC-AMP_synthase_SUA5"/>
</dbReference>
<dbReference type="GO" id="GO:0006450">
    <property type="term" value="P:regulation of translational fidelity"/>
    <property type="evidence" value="ECO:0007669"/>
    <property type="project" value="TreeGrafter"/>
</dbReference>
<reference evidence="16" key="1">
    <citation type="submission" date="2019-04" db="EMBL/GenBank/DDBJ databases">
        <title>Nocardioides xinjiangensis sp. nov.</title>
        <authorList>
            <person name="Liu S."/>
        </authorList>
    </citation>
    <scope>NUCLEOTIDE SEQUENCE [LARGE SCALE GENOMIC DNA]</scope>
    <source>
        <strain evidence="16">18</strain>
    </source>
</reference>
<keyword evidence="6" id="KW-0819">tRNA processing</keyword>
<dbReference type="Pfam" id="PF01300">
    <property type="entry name" value="Sua5_yciO_yrdC"/>
    <property type="match status" value="1"/>
</dbReference>
<dbReference type="PROSITE" id="PS51163">
    <property type="entry name" value="YRDC"/>
    <property type="match status" value="1"/>
</dbReference>
<dbReference type="PIRSF" id="PIRSF004930">
    <property type="entry name" value="Tln_factor_SUA5"/>
    <property type="match status" value="1"/>
</dbReference>
<dbReference type="InterPro" id="IPR010923">
    <property type="entry name" value="T(6)A37_SUA5"/>
</dbReference>
<evidence type="ECO:0000259" key="14">
    <source>
        <dbReference type="PROSITE" id="PS51163"/>
    </source>
</evidence>
<evidence type="ECO:0000256" key="7">
    <source>
        <dbReference type="ARBA" id="ARBA00022695"/>
    </source>
</evidence>
<accession>A0A4S8QE56</accession>
<dbReference type="GO" id="GO:0008033">
    <property type="term" value="P:tRNA processing"/>
    <property type="evidence" value="ECO:0007669"/>
    <property type="project" value="UniProtKB-KW"/>
</dbReference>
<evidence type="ECO:0000256" key="4">
    <source>
        <dbReference type="ARBA" id="ARBA00022490"/>
    </source>
</evidence>
<dbReference type="RefSeq" id="WP_136533218.1">
    <property type="nucleotide sequence ID" value="NZ_STGY01000010.1"/>
</dbReference>
<dbReference type="GO" id="GO:0000049">
    <property type="term" value="F:tRNA binding"/>
    <property type="evidence" value="ECO:0007669"/>
    <property type="project" value="TreeGrafter"/>
</dbReference>
<evidence type="ECO:0000256" key="5">
    <source>
        <dbReference type="ARBA" id="ARBA00022679"/>
    </source>
</evidence>
<dbReference type="InterPro" id="IPR017945">
    <property type="entry name" value="DHBP_synth_RibB-like_a/b_dom"/>
</dbReference>
<dbReference type="SUPFAM" id="SSF55821">
    <property type="entry name" value="YrdC/RibB"/>
    <property type="match status" value="1"/>
</dbReference>
<reference evidence="15 16" key="2">
    <citation type="submission" date="2019-05" db="EMBL/GenBank/DDBJ databases">
        <title>Glycomyces buryatensis sp. nov.</title>
        <authorList>
            <person name="Nikitina E."/>
        </authorList>
    </citation>
    <scope>NUCLEOTIDE SEQUENCE [LARGE SCALE GENOMIC DNA]</scope>
    <source>
        <strain evidence="15 16">18</strain>
    </source>
</reference>
<dbReference type="NCBIfam" id="TIGR00057">
    <property type="entry name" value="L-threonylcarbamoyladenylate synthase"/>
    <property type="match status" value="1"/>
</dbReference>
<keyword evidence="5" id="KW-0808">Transferase</keyword>
<evidence type="ECO:0000313" key="16">
    <source>
        <dbReference type="Proteomes" id="UP000308760"/>
    </source>
</evidence>
<evidence type="ECO:0000256" key="3">
    <source>
        <dbReference type="ARBA" id="ARBA00012584"/>
    </source>
</evidence>
<dbReference type="PANTHER" id="PTHR17490:SF16">
    <property type="entry name" value="THREONYLCARBAMOYL-AMP SYNTHASE"/>
    <property type="match status" value="1"/>
</dbReference>
<comment type="catalytic activity">
    <reaction evidence="11">
        <text>L-threonine + hydrogencarbonate + ATP = L-threonylcarbamoyladenylate + diphosphate + H2O</text>
        <dbReference type="Rhea" id="RHEA:36407"/>
        <dbReference type="ChEBI" id="CHEBI:15377"/>
        <dbReference type="ChEBI" id="CHEBI:17544"/>
        <dbReference type="ChEBI" id="CHEBI:30616"/>
        <dbReference type="ChEBI" id="CHEBI:33019"/>
        <dbReference type="ChEBI" id="CHEBI:57926"/>
        <dbReference type="ChEBI" id="CHEBI:73682"/>
        <dbReference type="EC" id="2.7.7.87"/>
    </reaction>
</comment>
<keyword evidence="7" id="KW-0548">Nucleotidyltransferase</keyword>
<evidence type="ECO:0000256" key="13">
    <source>
        <dbReference type="SAM" id="MobiDB-lite"/>
    </source>
</evidence>
<feature type="binding site" evidence="12">
    <location>
        <position position="180"/>
    </location>
    <ligand>
        <name>L-threonine</name>
        <dbReference type="ChEBI" id="CHEBI:57926"/>
    </ligand>
</feature>
<dbReference type="EC" id="2.7.7.87" evidence="3"/>
<evidence type="ECO:0000256" key="10">
    <source>
        <dbReference type="ARBA" id="ARBA00029774"/>
    </source>
</evidence>
<feature type="compositionally biased region" description="Acidic residues" evidence="13">
    <location>
        <begin position="223"/>
        <end position="242"/>
    </location>
</feature>
<protein>
    <recommendedName>
        <fullName evidence="10">L-threonylcarbamoyladenylate synthase</fullName>
        <ecNumber evidence="3">2.7.7.87</ecNumber>
    </recommendedName>
    <alternativeName>
        <fullName evidence="10">L-threonylcarbamoyladenylate synthase</fullName>
    </alternativeName>
</protein>
<dbReference type="GO" id="GO:0061710">
    <property type="term" value="F:L-threonylcarbamoyladenylate synthase"/>
    <property type="evidence" value="ECO:0007669"/>
    <property type="project" value="UniProtKB-EC"/>
</dbReference>
<keyword evidence="8 12" id="KW-0547">Nucleotide-binding</keyword>
<dbReference type="InterPro" id="IPR006070">
    <property type="entry name" value="Sua5-like_dom"/>
</dbReference>
<evidence type="ECO:0000313" key="15">
    <source>
        <dbReference type="EMBL" id="THV42887.1"/>
    </source>
</evidence>
<dbReference type="GO" id="GO:0005524">
    <property type="term" value="F:ATP binding"/>
    <property type="evidence" value="ECO:0007669"/>
    <property type="project" value="UniProtKB-KW"/>
</dbReference>
<evidence type="ECO:0000256" key="11">
    <source>
        <dbReference type="ARBA" id="ARBA00048366"/>
    </source>
</evidence>
<feature type="binding site" evidence="12">
    <location>
        <position position="121"/>
    </location>
    <ligand>
        <name>L-threonine</name>
        <dbReference type="ChEBI" id="CHEBI:57926"/>
    </ligand>
</feature>
<keyword evidence="4" id="KW-0963">Cytoplasm</keyword>
<comment type="similarity">
    <text evidence="2">Belongs to the SUA5 family.</text>
</comment>
<feature type="binding site" evidence="12">
    <location>
        <position position="117"/>
    </location>
    <ligand>
        <name>ATP</name>
        <dbReference type="ChEBI" id="CHEBI:30616"/>
    </ligand>
</feature>
<feature type="binding site" evidence="12">
    <location>
        <position position="142"/>
    </location>
    <ligand>
        <name>L-threonine</name>
        <dbReference type="ChEBI" id="CHEBI:57926"/>
    </ligand>
</feature>
<dbReference type="GO" id="GO:0003725">
    <property type="term" value="F:double-stranded RNA binding"/>
    <property type="evidence" value="ECO:0007669"/>
    <property type="project" value="InterPro"/>
</dbReference>
<feature type="binding site" evidence="12">
    <location>
        <position position="58"/>
    </location>
    <ligand>
        <name>ATP</name>
        <dbReference type="ChEBI" id="CHEBI:30616"/>
    </ligand>
</feature>
<feature type="binding site" evidence="12">
    <location>
        <position position="194"/>
    </location>
    <ligand>
        <name>ATP</name>
        <dbReference type="ChEBI" id="CHEBI:30616"/>
    </ligand>
</feature>
<dbReference type="EMBL" id="STGY01000010">
    <property type="protein sequence ID" value="THV42887.1"/>
    <property type="molecule type" value="Genomic_DNA"/>
</dbReference>
<evidence type="ECO:0000256" key="8">
    <source>
        <dbReference type="ARBA" id="ARBA00022741"/>
    </source>
</evidence>
<sequence>MRLFNCKKIKDRATGLKSAARAVGGGKLVVIPTDTVYGIGCDAFSHTAVRALLAAKGRGRDMAPPVLIGSKRALDGIASDMSKSAKDLIDAFWPGPLTVVVPYTPTLTWDLGDTDGTVAVRMPLHPLALELLKETGPMAVSSANKSGQPPAETAADAKAQLGSDVSVYLEAGASEDNLPSTIVDCVSEPPQVLREGVLTVEQLRKVVPGVLDADGYGPGERPEDSEPEAEVSEESAPPEDPTEAEKPETAES</sequence>
<evidence type="ECO:0000256" key="1">
    <source>
        <dbReference type="ARBA" id="ARBA00004496"/>
    </source>
</evidence>
<evidence type="ECO:0000256" key="12">
    <source>
        <dbReference type="PIRSR" id="PIRSR004930-1"/>
    </source>
</evidence>
<dbReference type="AlphaFoldDB" id="A0A4S8QE56"/>
<feature type="region of interest" description="Disordered" evidence="13">
    <location>
        <begin position="207"/>
        <end position="252"/>
    </location>
</feature>
<feature type="compositionally biased region" description="Basic and acidic residues" evidence="13">
    <location>
        <begin position="243"/>
        <end position="252"/>
    </location>
</feature>
<dbReference type="GO" id="GO:0005737">
    <property type="term" value="C:cytoplasm"/>
    <property type="evidence" value="ECO:0007669"/>
    <property type="project" value="UniProtKB-SubCell"/>
</dbReference>
<keyword evidence="9 12" id="KW-0067">ATP-binding</keyword>
<dbReference type="Proteomes" id="UP000308760">
    <property type="component" value="Unassembled WGS sequence"/>
</dbReference>
<dbReference type="PANTHER" id="PTHR17490">
    <property type="entry name" value="SUA5"/>
    <property type="match status" value="1"/>
</dbReference>
<gene>
    <name evidence="15" type="ORF">FAB82_03825</name>
</gene>
<organism evidence="15 16">
    <name type="scientific">Glycomyces buryatensis</name>
    <dbReference type="NCBI Taxonomy" id="2570927"/>
    <lineage>
        <taxon>Bacteria</taxon>
        <taxon>Bacillati</taxon>
        <taxon>Actinomycetota</taxon>
        <taxon>Actinomycetes</taxon>
        <taxon>Glycomycetales</taxon>
        <taxon>Glycomycetaceae</taxon>
        <taxon>Glycomyces</taxon>
    </lineage>
</organism>
<dbReference type="Gene3D" id="3.90.870.10">
    <property type="entry name" value="DHBP synthase"/>
    <property type="match status" value="1"/>
</dbReference>
<evidence type="ECO:0000256" key="6">
    <source>
        <dbReference type="ARBA" id="ARBA00022694"/>
    </source>
</evidence>
<evidence type="ECO:0000256" key="2">
    <source>
        <dbReference type="ARBA" id="ARBA00007663"/>
    </source>
</evidence>
<keyword evidence="16" id="KW-1185">Reference proteome</keyword>
<comment type="caution">
    <text evidence="15">The sequence shown here is derived from an EMBL/GenBank/DDBJ whole genome shotgun (WGS) entry which is preliminary data.</text>
</comment>
<feature type="binding site" evidence="12">
    <location>
        <position position="35"/>
    </location>
    <ligand>
        <name>L-threonine</name>
        <dbReference type="ChEBI" id="CHEBI:57926"/>
    </ligand>
</feature>
<comment type="subcellular location">
    <subcellularLocation>
        <location evidence="1">Cytoplasm</location>
    </subcellularLocation>
</comment>